<keyword evidence="2" id="KW-1185">Reference proteome</keyword>
<accession>A0A365U7E4</accession>
<organism evidence="1 2">
    <name type="scientific">Rhodosalinus halophilus</name>
    <dbReference type="NCBI Taxonomy" id="2259333"/>
    <lineage>
        <taxon>Bacteria</taxon>
        <taxon>Pseudomonadati</taxon>
        <taxon>Pseudomonadota</taxon>
        <taxon>Alphaproteobacteria</taxon>
        <taxon>Rhodobacterales</taxon>
        <taxon>Paracoccaceae</taxon>
        <taxon>Rhodosalinus</taxon>
    </lineage>
</organism>
<protein>
    <submittedName>
        <fullName evidence="1">Uncharacterized protein</fullName>
    </submittedName>
</protein>
<evidence type="ECO:0000313" key="1">
    <source>
        <dbReference type="EMBL" id="RBI84552.1"/>
    </source>
</evidence>
<sequence length="124" mass="13494">MGLGGPVAAQHQLGAYYAEIGREDVFNSSGVRLGDLGAILQQDRANYHRFGIRHFGDDSDPFFADRAARSQIPALYARGPREPLIERIVLQGNTLGILVVVCGRGGRPDYLVINFADGDSYRGC</sequence>
<dbReference type="EMBL" id="QNTQ01000010">
    <property type="protein sequence ID" value="RBI84552.1"/>
    <property type="molecule type" value="Genomic_DNA"/>
</dbReference>
<evidence type="ECO:0000313" key="2">
    <source>
        <dbReference type="Proteomes" id="UP000253370"/>
    </source>
</evidence>
<proteinExistence type="predicted"/>
<gene>
    <name evidence="1" type="ORF">DRV85_11360</name>
</gene>
<reference evidence="1 2" key="1">
    <citation type="submission" date="2018-07" db="EMBL/GenBank/DDBJ databases">
        <title>Rhodosalinus sp. strain E84T genomic sequence and assembly.</title>
        <authorList>
            <person name="Liu Z.-W."/>
            <person name="Lu D.-C."/>
        </authorList>
    </citation>
    <scope>NUCLEOTIDE SEQUENCE [LARGE SCALE GENOMIC DNA]</scope>
    <source>
        <strain evidence="1 2">E84</strain>
    </source>
</reference>
<dbReference type="AlphaFoldDB" id="A0A365U7E4"/>
<name>A0A365U7E4_9RHOB</name>
<comment type="caution">
    <text evidence="1">The sequence shown here is derived from an EMBL/GenBank/DDBJ whole genome shotgun (WGS) entry which is preliminary data.</text>
</comment>
<dbReference type="Proteomes" id="UP000253370">
    <property type="component" value="Unassembled WGS sequence"/>
</dbReference>